<dbReference type="EC" id="2.7.13.3" evidence="2"/>
<dbReference type="PANTHER" id="PTHR43395">
    <property type="entry name" value="SENSOR HISTIDINE KINASE CHEA"/>
    <property type="match status" value="1"/>
</dbReference>
<feature type="domain" description="Histidine kinase" evidence="14">
    <location>
        <begin position="203"/>
        <end position="411"/>
    </location>
</feature>
<dbReference type="Gene3D" id="1.20.120.160">
    <property type="entry name" value="HPT domain"/>
    <property type="match status" value="1"/>
</dbReference>
<protein>
    <recommendedName>
        <fullName evidence="3">Chemotaxis protein CheA</fullName>
        <ecNumber evidence="2">2.7.13.3</ecNumber>
    </recommendedName>
</protein>
<evidence type="ECO:0000259" key="15">
    <source>
        <dbReference type="PROSITE" id="PS50851"/>
    </source>
</evidence>
<dbReference type="InterPro" id="IPR037006">
    <property type="entry name" value="CheA-like_homodim_sf"/>
</dbReference>
<evidence type="ECO:0000256" key="9">
    <source>
        <dbReference type="ARBA" id="ARBA00022840"/>
    </source>
</evidence>
<dbReference type="SMART" id="SM00073">
    <property type="entry name" value="HPT"/>
    <property type="match status" value="1"/>
</dbReference>
<dbReference type="PROSITE" id="PS50851">
    <property type="entry name" value="CHEW"/>
    <property type="match status" value="1"/>
</dbReference>
<dbReference type="InterPro" id="IPR051315">
    <property type="entry name" value="Bact_Chemotaxis_CheA"/>
</dbReference>
<comment type="catalytic activity">
    <reaction evidence="1">
        <text>ATP + protein L-histidine = ADP + protein N-phospho-L-histidine.</text>
        <dbReference type="EC" id="2.7.13.3"/>
    </reaction>
</comment>
<dbReference type="Proteomes" id="UP001597044">
    <property type="component" value="Unassembled WGS sequence"/>
</dbReference>
<dbReference type="InterPro" id="IPR036097">
    <property type="entry name" value="HisK_dim/P_sf"/>
</dbReference>
<evidence type="ECO:0000256" key="11">
    <source>
        <dbReference type="ARBA" id="ARBA00035100"/>
    </source>
</evidence>
<evidence type="ECO:0000259" key="16">
    <source>
        <dbReference type="PROSITE" id="PS50894"/>
    </source>
</evidence>
<evidence type="ECO:0000256" key="12">
    <source>
        <dbReference type="PROSITE-ProRule" id="PRU00110"/>
    </source>
</evidence>
<feature type="domain" description="CheW-like" evidence="15">
    <location>
        <begin position="413"/>
        <end position="552"/>
    </location>
</feature>
<keyword evidence="5 12" id="KW-0597">Phosphoprotein</keyword>
<dbReference type="InterPro" id="IPR008207">
    <property type="entry name" value="Sig_transdc_His_kin_Hpt_dom"/>
</dbReference>
<feature type="modified residue" description="Phosphohistidine" evidence="12">
    <location>
        <position position="50"/>
    </location>
</feature>
<dbReference type="Pfam" id="PF01584">
    <property type="entry name" value="CheW"/>
    <property type="match status" value="1"/>
</dbReference>
<dbReference type="InterPro" id="IPR005467">
    <property type="entry name" value="His_kinase_dom"/>
</dbReference>
<feature type="coiled-coil region" evidence="13">
    <location>
        <begin position="195"/>
        <end position="229"/>
    </location>
</feature>
<dbReference type="SMART" id="SM00387">
    <property type="entry name" value="HATPase_c"/>
    <property type="match status" value="1"/>
</dbReference>
<comment type="function">
    <text evidence="11">Involved in the transmission of sensory signals from the chemoreceptors to the flagellar motors. CheA is autophosphorylated; it can transfer its phosphate group to either CheB or CheY.</text>
</comment>
<sequence>MSLDMDMSEFHGIFFEETSEHLACLETLLVGLDRGQPDPEVMNAIFRAAHSIKGSASTFGFPDMAAVTHDLETLLDKARKGELVLTEEIVDITLEARDVLLAQLDHHQGAAAVAQSVVDSLCARVRALASGTTSVVAEAAAAVEVVDVEKPKAAVKVIESSSIRVSVEKVDQLINLVGELVITQSMLALTEQSPLNDGSADAERLLERLQQLERNTRELQETVMSIRMLPVSAVFNRFPRLVRDLAGKLDKQIELRTFGESTELDRGVIEKITDPLTHLIRNSVDHGIELSDERVAAGKPAKGILTLSAYHQGGSVVIKIQDDGKGFDRDRILAKARERKIPLSDTPTDQEIWNLIFAPGFSTADTVTDVSGRGVGMDVVRRNIENLGGRVDLQSAPGVGTTITIRLPLTLAIMDGMSVGIGEQNYIVPLTAIIESMRPLPKDLKSLVGHDGSKGRLVLVRGEYLPLVALHEVFNIEPKSAEPEKGILIIVDTESGRAALFVDELLGQRQVVIKSLESNYRKVPGISAATIMGDGSVSMILDVSEAVRLGRRHGVAAVAMAQAV</sequence>
<dbReference type="InterPro" id="IPR003594">
    <property type="entry name" value="HATPase_dom"/>
</dbReference>
<evidence type="ECO:0000259" key="14">
    <source>
        <dbReference type="PROSITE" id="PS50109"/>
    </source>
</evidence>
<keyword evidence="13" id="KW-0175">Coiled coil</keyword>
<evidence type="ECO:0000256" key="13">
    <source>
        <dbReference type="SAM" id="Coils"/>
    </source>
</evidence>
<dbReference type="InterPro" id="IPR036890">
    <property type="entry name" value="HATPase_C_sf"/>
</dbReference>
<evidence type="ECO:0000256" key="10">
    <source>
        <dbReference type="ARBA" id="ARBA00023012"/>
    </source>
</evidence>
<dbReference type="RefSeq" id="WP_379069166.1">
    <property type="nucleotide sequence ID" value="NZ_JBHTIT010000001.1"/>
</dbReference>
<dbReference type="InterPro" id="IPR036061">
    <property type="entry name" value="CheW-like_dom_sf"/>
</dbReference>
<evidence type="ECO:0000256" key="8">
    <source>
        <dbReference type="ARBA" id="ARBA00022777"/>
    </source>
</evidence>
<dbReference type="CDD" id="cd16916">
    <property type="entry name" value="HATPase_CheA-like"/>
    <property type="match status" value="1"/>
</dbReference>
<dbReference type="SUPFAM" id="SSF47226">
    <property type="entry name" value="Histidine-containing phosphotransfer domain, HPT domain"/>
    <property type="match status" value="1"/>
</dbReference>
<evidence type="ECO:0000313" key="17">
    <source>
        <dbReference type="EMBL" id="MFD0949441.1"/>
    </source>
</evidence>
<dbReference type="PROSITE" id="PS50894">
    <property type="entry name" value="HPT"/>
    <property type="match status" value="1"/>
</dbReference>
<gene>
    <name evidence="17" type="ORF">ACFQ0F_03395</name>
</gene>
<dbReference type="SUPFAM" id="SSF50341">
    <property type="entry name" value="CheW-like"/>
    <property type="match status" value="1"/>
</dbReference>
<keyword evidence="6 17" id="KW-0808">Transferase</keyword>
<dbReference type="PROSITE" id="PS50109">
    <property type="entry name" value="HIS_KIN"/>
    <property type="match status" value="1"/>
</dbReference>
<organism evidence="17 18">
    <name type="scientific">Paraperlucidibaca wandonensis</name>
    <dbReference type="NCBI Taxonomy" id="1268273"/>
    <lineage>
        <taxon>Bacteria</taxon>
        <taxon>Pseudomonadati</taxon>
        <taxon>Pseudomonadota</taxon>
        <taxon>Gammaproteobacteria</taxon>
        <taxon>Moraxellales</taxon>
        <taxon>Moraxellaceae</taxon>
        <taxon>Paraperlucidibaca</taxon>
    </lineage>
</organism>
<dbReference type="Pfam" id="PF02518">
    <property type="entry name" value="HATPase_c"/>
    <property type="match status" value="1"/>
</dbReference>
<name>A0ABW3HDW4_9GAMM</name>
<dbReference type="InterPro" id="IPR004358">
    <property type="entry name" value="Sig_transdc_His_kin-like_C"/>
</dbReference>
<keyword evidence="4" id="KW-0145">Chemotaxis</keyword>
<dbReference type="Pfam" id="PF02895">
    <property type="entry name" value="H-kinase_dim"/>
    <property type="match status" value="1"/>
</dbReference>
<evidence type="ECO:0000256" key="3">
    <source>
        <dbReference type="ARBA" id="ARBA00021495"/>
    </source>
</evidence>
<accession>A0ABW3HDW4</accession>
<keyword evidence="10" id="KW-0902">Two-component regulatory system</keyword>
<dbReference type="PANTHER" id="PTHR43395:SF10">
    <property type="entry name" value="CHEMOTAXIS PROTEIN CHEA"/>
    <property type="match status" value="1"/>
</dbReference>
<proteinExistence type="predicted"/>
<keyword evidence="7" id="KW-0547">Nucleotide-binding</keyword>
<keyword evidence="18" id="KW-1185">Reference proteome</keyword>
<reference evidence="18" key="1">
    <citation type="journal article" date="2019" name="Int. J. Syst. Evol. Microbiol.">
        <title>The Global Catalogue of Microorganisms (GCM) 10K type strain sequencing project: providing services to taxonomists for standard genome sequencing and annotation.</title>
        <authorList>
            <consortium name="The Broad Institute Genomics Platform"/>
            <consortium name="The Broad Institute Genome Sequencing Center for Infectious Disease"/>
            <person name="Wu L."/>
            <person name="Ma J."/>
        </authorList>
    </citation>
    <scope>NUCLEOTIDE SEQUENCE [LARGE SCALE GENOMIC DNA]</scope>
    <source>
        <strain evidence="18">CCUG 63419</strain>
    </source>
</reference>
<dbReference type="SMART" id="SM00260">
    <property type="entry name" value="CheW"/>
    <property type="match status" value="1"/>
</dbReference>
<dbReference type="Pfam" id="PF01627">
    <property type="entry name" value="Hpt"/>
    <property type="match status" value="1"/>
</dbReference>
<evidence type="ECO:0000313" key="18">
    <source>
        <dbReference type="Proteomes" id="UP001597044"/>
    </source>
</evidence>
<dbReference type="SUPFAM" id="SSF55874">
    <property type="entry name" value="ATPase domain of HSP90 chaperone/DNA topoisomerase II/histidine kinase"/>
    <property type="match status" value="1"/>
</dbReference>
<dbReference type="GO" id="GO:0004673">
    <property type="term" value="F:protein histidine kinase activity"/>
    <property type="evidence" value="ECO:0007669"/>
    <property type="project" value="UniProtKB-EC"/>
</dbReference>
<dbReference type="SUPFAM" id="SSF47384">
    <property type="entry name" value="Homodimeric domain of signal transducing histidine kinase"/>
    <property type="match status" value="1"/>
</dbReference>
<evidence type="ECO:0000256" key="5">
    <source>
        <dbReference type="ARBA" id="ARBA00022553"/>
    </source>
</evidence>
<keyword evidence="9" id="KW-0067">ATP-binding</keyword>
<evidence type="ECO:0000256" key="7">
    <source>
        <dbReference type="ARBA" id="ARBA00022741"/>
    </source>
</evidence>
<evidence type="ECO:0000256" key="2">
    <source>
        <dbReference type="ARBA" id="ARBA00012438"/>
    </source>
</evidence>
<dbReference type="CDD" id="cd00731">
    <property type="entry name" value="CheA_reg"/>
    <property type="match status" value="1"/>
</dbReference>
<evidence type="ECO:0000256" key="6">
    <source>
        <dbReference type="ARBA" id="ARBA00022679"/>
    </source>
</evidence>
<dbReference type="Gene3D" id="2.30.30.40">
    <property type="entry name" value="SH3 Domains"/>
    <property type="match status" value="1"/>
</dbReference>
<feature type="domain" description="HPt" evidence="16">
    <location>
        <begin position="3"/>
        <end position="107"/>
    </location>
</feature>
<dbReference type="PRINTS" id="PR00344">
    <property type="entry name" value="BCTRLSENSOR"/>
</dbReference>
<dbReference type="EMBL" id="JBHTIT010000001">
    <property type="protein sequence ID" value="MFD0949441.1"/>
    <property type="molecule type" value="Genomic_DNA"/>
</dbReference>
<evidence type="ECO:0000256" key="4">
    <source>
        <dbReference type="ARBA" id="ARBA00022500"/>
    </source>
</evidence>
<dbReference type="CDD" id="cd00088">
    <property type="entry name" value="HPT"/>
    <property type="match status" value="1"/>
</dbReference>
<dbReference type="Gene3D" id="3.30.565.10">
    <property type="entry name" value="Histidine kinase-like ATPase, C-terminal domain"/>
    <property type="match status" value="1"/>
</dbReference>
<dbReference type="InterPro" id="IPR004105">
    <property type="entry name" value="CheA-like_dim"/>
</dbReference>
<dbReference type="InterPro" id="IPR002545">
    <property type="entry name" value="CheW-lke_dom"/>
</dbReference>
<dbReference type="InterPro" id="IPR036641">
    <property type="entry name" value="HPT_dom_sf"/>
</dbReference>
<comment type="caution">
    <text evidence="17">The sequence shown here is derived from an EMBL/GenBank/DDBJ whole genome shotgun (WGS) entry which is preliminary data.</text>
</comment>
<keyword evidence="8" id="KW-0418">Kinase</keyword>
<dbReference type="Gene3D" id="1.10.287.560">
    <property type="entry name" value="Histidine kinase CheA-like, homodimeric domain"/>
    <property type="match status" value="1"/>
</dbReference>
<evidence type="ECO:0000256" key="1">
    <source>
        <dbReference type="ARBA" id="ARBA00000085"/>
    </source>
</evidence>
<dbReference type="SMART" id="SM01231">
    <property type="entry name" value="H-kinase_dim"/>
    <property type="match status" value="1"/>
</dbReference>